<feature type="compositionally biased region" description="Acidic residues" evidence="1">
    <location>
        <begin position="96"/>
        <end position="109"/>
    </location>
</feature>
<feature type="region of interest" description="Disordered" evidence="1">
    <location>
        <begin position="95"/>
        <end position="138"/>
    </location>
</feature>
<reference evidence="2 3" key="1">
    <citation type="submission" date="2024-04" db="EMBL/GenBank/DDBJ databases">
        <authorList>
            <person name="Fracassetti M."/>
        </authorList>
    </citation>
    <scope>NUCLEOTIDE SEQUENCE [LARGE SCALE GENOMIC DNA]</scope>
</reference>
<feature type="compositionally biased region" description="Basic and acidic residues" evidence="1">
    <location>
        <begin position="69"/>
        <end position="81"/>
    </location>
</feature>
<gene>
    <name evidence="2" type="ORF">LTRI10_LOCUS25544</name>
</gene>
<evidence type="ECO:0000313" key="2">
    <source>
        <dbReference type="EMBL" id="CAL1384330.1"/>
    </source>
</evidence>
<name>A0AAV2EEJ3_9ROSI</name>
<sequence>MRDRLAPAPPPTNAINAGPYLHHSALVTTNNPLLSQPSAGLQLEQSGLNCGPRERNQGCDEEDPGRVSAGEREFVDGDDGGHGRVVVGRALAAEDGFGEADDSEVEEEAEEHRTEEREECRGEWGEEEGKADWEGESKIEGVLEEEKVRHWKIGVEEARGCGRRIENSADFFLM</sequence>
<feature type="region of interest" description="Disordered" evidence="1">
    <location>
        <begin position="43"/>
        <end position="81"/>
    </location>
</feature>
<keyword evidence="3" id="KW-1185">Reference proteome</keyword>
<organism evidence="2 3">
    <name type="scientific">Linum trigynum</name>
    <dbReference type="NCBI Taxonomy" id="586398"/>
    <lineage>
        <taxon>Eukaryota</taxon>
        <taxon>Viridiplantae</taxon>
        <taxon>Streptophyta</taxon>
        <taxon>Embryophyta</taxon>
        <taxon>Tracheophyta</taxon>
        <taxon>Spermatophyta</taxon>
        <taxon>Magnoliopsida</taxon>
        <taxon>eudicotyledons</taxon>
        <taxon>Gunneridae</taxon>
        <taxon>Pentapetalae</taxon>
        <taxon>rosids</taxon>
        <taxon>fabids</taxon>
        <taxon>Malpighiales</taxon>
        <taxon>Linaceae</taxon>
        <taxon>Linum</taxon>
    </lineage>
</organism>
<accession>A0AAV2EEJ3</accession>
<dbReference type="EMBL" id="OZ034817">
    <property type="protein sequence ID" value="CAL1384330.1"/>
    <property type="molecule type" value="Genomic_DNA"/>
</dbReference>
<dbReference type="AlphaFoldDB" id="A0AAV2EEJ3"/>
<protein>
    <submittedName>
        <fullName evidence="2">Uncharacterized protein</fullName>
    </submittedName>
</protein>
<dbReference type="Proteomes" id="UP001497516">
    <property type="component" value="Chromosome 4"/>
</dbReference>
<evidence type="ECO:0000313" key="3">
    <source>
        <dbReference type="Proteomes" id="UP001497516"/>
    </source>
</evidence>
<evidence type="ECO:0000256" key="1">
    <source>
        <dbReference type="SAM" id="MobiDB-lite"/>
    </source>
</evidence>
<proteinExistence type="predicted"/>
<feature type="compositionally biased region" description="Basic and acidic residues" evidence="1">
    <location>
        <begin position="110"/>
        <end position="138"/>
    </location>
</feature>